<dbReference type="InterPro" id="IPR027417">
    <property type="entry name" value="P-loop_NTPase"/>
</dbReference>
<dbReference type="PANTHER" id="PTHR12896:SF1">
    <property type="entry name" value="ELONGATOR COMPLEX PROTEIN 4"/>
    <property type="match status" value="1"/>
</dbReference>
<gene>
    <name evidence="10" type="ORF">CANARDRAFT_26545</name>
</gene>
<dbReference type="GO" id="GO:0008023">
    <property type="term" value="C:transcription elongation factor complex"/>
    <property type="evidence" value="ECO:0007669"/>
    <property type="project" value="TreeGrafter"/>
</dbReference>
<dbReference type="STRING" id="983967.A0A1E4T5S7"/>
<feature type="compositionally biased region" description="Polar residues" evidence="9">
    <location>
        <begin position="491"/>
        <end position="505"/>
    </location>
</feature>
<dbReference type="GO" id="GO:0005737">
    <property type="term" value="C:cytoplasm"/>
    <property type="evidence" value="ECO:0007669"/>
    <property type="project" value="UniProtKB-SubCell"/>
</dbReference>
<dbReference type="Proteomes" id="UP000094801">
    <property type="component" value="Unassembled WGS sequence"/>
</dbReference>
<accession>A0A1E4T5S7</accession>
<comment type="pathway">
    <text evidence="3">tRNA modification; 5-methoxycarbonylmethyl-2-thiouridine-tRNA biosynthesis.</text>
</comment>
<evidence type="ECO:0000256" key="1">
    <source>
        <dbReference type="ARBA" id="ARBA00004123"/>
    </source>
</evidence>
<dbReference type="InterPro" id="IPR008728">
    <property type="entry name" value="Elongator_complex_protein_4"/>
</dbReference>
<comment type="similarity">
    <text evidence="4">Belongs to the ELP4 family.</text>
</comment>
<keyword evidence="6" id="KW-0963">Cytoplasm</keyword>
<dbReference type="GO" id="GO:0002098">
    <property type="term" value="P:tRNA wobble uridine modification"/>
    <property type="evidence" value="ECO:0007669"/>
    <property type="project" value="InterPro"/>
</dbReference>
<dbReference type="CDD" id="cd19494">
    <property type="entry name" value="Elp4"/>
    <property type="match status" value="1"/>
</dbReference>
<keyword evidence="7" id="KW-0819">tRNA processing</keyword>
<protein>
    <recommendedName>
        <fullName evidence="5">Elongator complex protein 4</fullName>
    </recommendedName>
</protein>
<evidence type="ECO:0000256" key="6">
    <source>
        <dbReference type="ARBA" id="ARBA00022490"/>
    </source>
</evidence>
<evidence type="ECO:0000313" key="11">
    <source>
        <dbReference type="Proteomes" id="UP000094801"/>
    </source>
</evidence>
<dbReference type="Gene3D" id="3.40.50.300">
    <property type="entry name" value="P-loop containing nucleotide triphosphate hydrolases"/>
    <property type="match status" value="1"/>
</dbReference>
<feature type="compositionally biased region" description="Low complexity" evidence="9">
    <location>
        <begin position="76"/>
        <end position="86"/>
    </location>
</feature>
<dbReference type="PANTHER" id="PTHR12896">
    <property type="entry name" value="PAX6 NEIGHBOR PROTEIN PAXNEB"/>
    <property type="match status" value="1"/>
</dbReference>
<dbReference type="EMBL" id="KV453848">
    <property type="protein sequence ID" value="ODV87117.1"/>
    <property type="molecule type" value="Genomic_DNA"/>
</dbReference>
<feature type="region of interest" description="Disordered" evidence="9">
    <location>
        <begin position="463"/>
        <end position="505"/>
    </location>
</feature>
<evidence type="ECO:0000256" key="7">
    <source>
        <dbReference type="ARBA" id="ARBA00022694"/>
    </source>
</evidence>
<name>A0A1E4T5S7_9ASCO</name>
<evidence type="ECO:0000256" key="3">
    <source>
        <dbReference type="ARBA" id="ARBA00005043"/>
    </source>
</evidence>
<proteinExistence type="inferred from homology"/>
<evidence type="ECO:0000256" key="2">
    <source>
        <dbReference type="ARBA" id="ARBA00004496"/>
    </source>
</evidence>
<feature type="region of interest" description="Disordered" evidence="9">
    <location>
        <begin position="1"/>
        <end position="111"/>
    </location>
</feature>
<evidence type="ECO:0000256" key="8">
    <source>
        <dbReference type="ARBA" id="ARBA00023242"/>
    </source>
</evidence>
<organism evidence="10 11">
    <name type="scientific">[Candida] arabinofermentans NRRL YB-2248</name>
    <dbReference type="NCBI Taxonomy" id="983967"/>
    <lineage>
        <taxon>Eukaryota</taxon>
        <taxon>Fungi</taxon>
        <taxon>Dikarya</taxon>
        <taxon>Ascomycota</taxon>
        <taxon>Saccharomycotina</taxon>
        <taxon>Pichiomycetes</taxon>
        <taxon>Pichiales</taxon>
        <taxon>Pichiaceae</taxon>
        <taxon>Ogataea</taxon>
        <taxon>Ogataea/Candida clade</taxon>
    </lineage>
</organism>
<dbReference type="AlphaFoldDB" id="A0A1E4T5S7"/>
<comment type="subcellular location">
    <subcellularLocation>
        <location evidence="2">Cytoplasm</location>
    </subcellularLocation>
    <subcellularLocation>
        <location evidence="1">Nucleus</location>
    </subcellularLocation>
</comment>
<evidence type="ECO:0000313" key="10">
    <source>
        <dbReference type="EMBL" id="ODV87117.1"/>
    </source>
</evidence>
<reference evidence="11" key="1">
    <citation type="submission" date="2016-04" db="EMBL/GenBank/DDBJ databases">
        <title>Comparative genomics of biotechnologically important yeasts.</title>
        <authorList>
            <consortium name="DOE Joint Genome Institute"/>
            <person name="Riley R."/>
            <person name="Haridas S."/>
            <person name="Wolfe K.H."/>
            <person name="Lopes M.R."/>
            <person name="Hittinger C.T."/>
            <person name="Goker M."/>
            <person name="Salamov A."/>
            <person name="Wisecaver J."/>
            <person name="Long T.M."/>
            <person name="Aerts A.L."/>
            <person name="Barry K."/>
            <person name="Choi C."/>
            <person name="Clum A."/>
            <person name="Coughlan A.Y."/>
            <person name="Deshpande S."/>
            <person name="Douglass A.P."/>
            <person name="Hanson S.J."/>
            <person name="Klenk H.-P."/>
            <person name="Labutti K."/>
            <person name="Lapidus A."/>
            <person name="Lindquist E."/>
            <person name="Lipzen A."/>
            <person name="Meier-Kolthoff J.P."/>
            <person name="Ohm R.A."/>
            <person name="Otillar R.P."/>
            <person name="Pangilinan J."/>
            <person name="Peng Y."/>
            <person name="Rokas A."/>
            <person name="Rosa C.A."/>
            <person name="Scheuner C."/>
            <person name="Sibirny A.A."/>
            <person name="Slot J.C."/>
            <person name="Stielow J.B."/>
            <person name="Sun H."/>
            <person name="Kurtzman C.P."/>
            <person name="Blackwell M."/>
            <person name="Grigoriev I.V."/>
            <person name="Jeffries T.W."/>
        </authorList>
    </citation>
    <scope>NUCLEOTIDE SEQUENCE [LARGE SCALE GENOMIC DNA]</scope>
    <source>
        <strain evidence="11">NRRL YB-2248</strain>
    </source>
</reference>
<sequence length="505" mass="56315">MSFRKRGEIVGSPNVIPSAVPGRGGAPPAAPPVALPNTRQPPAMQSMPSSFRPAVQGRSAVVPQRGSVPGTLGNLQLQRPNTQQQHQQRKDEQPLLGSHPGVRPSILTSEPCISTGSSDIDKILAHQGLPIGTSLLIEENGTTDFSSTLLKIYLSQGIVQNRLNPSSQNTHLILVGLDQTWAKTLPGVYKGSSKERKKLAVKENESKVSVSNLIDSQQQQQLQLQKEHILAQKQKQQQQESSNNDLKIAWRYGLQRKSEKSEDLSESQYPNYNNQFDITSTLIPSASPKELTSISIPTRSKSYDLVLKQIEQAIQRQPPNVLIRIAVPLFLNPMIYHESQLQTTTNVIQFIHGLKRILKTHQSRTTLLISLNLDLFPRSNPMTSLIEMLSDAIIELRPFDPQLYNLMEKIYKNQPAKIKHGHLNIHKLPTLSDVGLMCVQDMEYSFKNGKKKFQVEEWSIPVEEEDTDNHNANANSSSAHGHDEPDVASVNPMSSKRQTTTDIEF</sequence>
<dbReference type="OrthoDB" id="289162at2759"/>
<dbReference type="Pfam" id="PF05625">
    <property type="entry name" value="PAXNEB"/>
    <property type="match status" value="1"/>
</dbReference>
<keyword evidence="8" id="KW-0539">Nucleus</keyword>
<evidence type="ECO:0000256" key="9">
    <source>
        <dbReference type="SAM" id="MobiDB-lite"/>
    </source>
</evidence>
<dbReference type="GO" id="GO:0033588">
    <property type="term" value="C:elongator holoenzyme complex"/>
    <property type="evidence" value="ECO:0007669"/>
    <property type="project" value="InterPro"/>
</dbReference>
<evidence type="ECO:0000256" key="5">
    <source>
        <dbReference type="ARBA" id="ARBA00020265"/>
    </source>
</evidence>
<evidence type="ECO:0000256" key="4">
    <source>
        <dbReference type="ARBA" id="ARBA00007573"/>
    </source>
</evidence>
<feature type="compositionally biased region" description="Low complexity" evidence="9">
    <location>
        <begin position="470"/>
        <end position="479"/>
    </location>
</feature>
<dbReference type="UniPathway" id="UPA00988"/>
<keyword evidence="11" id="KW-1185">Reference proteome</keyword>